<keyword evidence="2" id="KW-1185">Reference proteome</keyword>
<reference evidence="1" key="1">
    <citation type="submission" date="2020-02" db="EMBL/GenBank/DDBJ databases">
        <title>Genome sequencing of the panga catfish, Pangasius djambal.</title>
        <authorList>
            <person name="Wen M."/>
            <person name="Zahm M."/>
            <person name="Roques C."/>
            <person name="Cabau C."/>
            <person name="Klopp C."/>
            <person name="Donnadieu C."/>
            <person name="Jouanno E."/>
            <person name="Avarre J.-C."/>
            <person name="Campet M."/>
            <person name="Ha T."/>
            <person name="Dugue R."/>
            <person name="Lampietro C."/>
            <person name="Louis A."/>
            <person name="Herpin A."/>
            <person name="Echchiki A."/>
            <person name="Berthelot C."/>
            <person name="Parey E."/>
            <person name="Roest-Crollius H."/>
            <person name="Braasch I."/>
            <person name="Postlethwait J.H."/>
            <person name="Bobe J."/>
            <person name="Montfort J."/>
            <person name="Bouchez O."/>
            <person name="Begum T."/>
            <person name="Schartl M."/>
            <person name="Gustiano R."/>
            <person name="Guiguen Y."/>
        </authorList>
    </citation>
    <scope>NUCLEOTIDE SEQUENCE</scope>
    <source>
        <strain evidence="1">Pdj_M5554</strain>
    </source>
</reference>
<accession>A0ACC5YFF2</accession>
<comment type="caution">
    <text evidence="1">The sequence shown here is derived from an EMBL/GenBank/DDBJ whole genome shotgun (WGS) entry which is preliminary data.</text>
</comment>
<sequence length="1132" mass="125812">MCLSEMLQFETLLLRQLQKQQNRDEFCDTVLQTQGVSVPVHSCVLSAFSPRLYGTLSSMPVPMAGQRRLIELQAVDACTLLSLVSLLYSGQIHENREQVLSAAQTLGIVLPQWQEERHGGEVGRRKEREDAEQEIEKEVDAREWDDRIPGRMEEGNGEEKEKIRESGTQTECGRETDERGAQTDLACSEPQSIQTIYLIDQSICSTNQELGSYMDIHDTALALQAIHPERKSSTCDVLAVAPEPGDCHTVSESACVSQIYLYSLETSHHQPSSSVNLHPHNGFLDQSMVVPAAGADAINDLKQFEGNIPGFISYFLDSNDSQNIGRMGQSCAREGAKEEQVVKRARARSKDGGSVREWVRWIGGGRGGRRQRCMERWGLVARLAWRGQGGGRVGRLLETRSTGKNPVRTFQRRRGREAFVEAGEARGRGRHRQKGKTGTIAGSEEQNDLRRKRRPRGRPRIRPLLPASRSFSTMTPTKQDTVDPTELDLLHTVTPTPAVQMEPIQPIDTLLDDIMTGLHFLPPAENQTNQHGLMNTTTSSGPPISKAMYPNSHSVKSTDPKQHLEGEISDILDHFLRTFDQQVGCCGLDAGDETSQDKFDAGSGESDPSRDLWRNTPKTYTQLQPHNPHLHHQKPQANVLHTSSTLSTQPQFTSTVNPSVAEKTNALDGQIHWSEMEKPSTDQNIVQQFENRRLTRSQSIKRKLETALNSLQNPDKRKCKEKQSADTKKKRQKDDRGRSEACANKSGVNNLDKNNKNRATQARSDERQKQGSTRERRHGVNRCGRKKKSVENRSHRMDVFYERKKSPQEGRPGINGCGETKKNVGKGYVEAERISNGQSSVKSQIGGTCFEIASSAMEKVRMLLQLQGEEEDEMANESVGIHRENKVGNGRLVNHKSISGAEERLRIENGLHGHLGEIQEPEDKGRIIVNGEVKGQERISSIVEVSQRQEDEERMASGLRQEALTTEECSVPFQLNLPSKAAKEGNNDRETTLSTTESVANVLDSCPGDVVSALRVHLLQREVVPPSTQSTMHETADLTLDVGDAPVLTSTAQLSHIQPCQELLSPHISTKYMLQLAGSSVDEEEDVDVLEVSSPTSELPAVSTVFLGVDLSTEEEEVDEDVEIDVLGLESD</sequence>
<evidence type="ECO:0000313" key="1">
    <source>
        <dbReference type="EMBL" id="MCJ8733781.1"/>
    </source>
</evidence>
<evidence type="ECO:0000313" key="2">
    <source>
        <dbReference type="Proteomes" id="UP000830395"/>
    </source>
</evidence>
<name>A0ACC5YFF2_9TELE</name>
<protein>
    <submittedName>
        <fullName evidence="1">Uncharacterized protein</fullName>
    </submittedName>
</protein>
<gene>
    <name evidence="1" type="ORF">PDJAM_G00227600</name>
</gene>
<proteinExistence type="predicted"/>
<organism evidence="1 2">
    <name type="scientific">Pangasius djambal</name>
    <dbReference type="NCBI Taxonomy" id="1691987"/>
    <lineage>
        <taxon>Eukaryota</taxon>
        <taxon>Metazoa</taxon>
        <taxon>Chordata</taxon>
        <taxon>Craniata</taxon>
        <taxon>Vertebrata</taxon>
        <taxon>Euteleostomi</taxon>
        <taxon>Actinopterygii</taxon>
        <taxon>Neopterygii</taxon>
        <taxon>Teleostei</taxon>
        <taxon>Ostariophysi</taxon>
        <taxon>Siluriformes</taxon>
        <taxon>Pangasiidae</taxon>
        <taxon>Pangasius</taxon>
    </lineage>
</organism>
<dbReference type="Proteomes" id="UP000830395">
    <property type="component" value="Chromosome 7"/>
</dbReference>
<dbReference type="EMBL" id="CM040981">
    <property type="protein sequence ID" value="MCJ8733781.1"/>
    <property type="molecule type" value="Genomic_DNA"/>
</dbReference>